<keyword evidence="6 10" id="KW-0067">ATP-binding</keyword>
<gene>
    <name evidence="11" type="ORF">BDZ94DRAFT_1318142</name>
</gene>
<dbReference type="CDD" id="cd03339">
    <property type="entry name" value="TCP1_epsilon"/>
    <property type="match status" value="1"/>
</dbReference>
<organism evidence="11 12">
    <name type="scientific">Collybia nuda</name>
    <dbReference type="NCBI Taxonomy" id="64659"/>
    <lineage>
        <taxon>Eukaryota</taxon>
        <taxon>Fungi</taxon>
        <taxon>Dikarya</taxon>
        <taxon>Basidiomycota</taxon>
        <taxon>Agaricomycotina</taxon>
        <taxon>Agaricomycetes</taxon>
        <taxon>Agaricomycetidae</taxon>
        <taxon>Agaricales</taxon>
        <taxon>Tricholomatineae</taxon>
        <taxon>Clitocybaceae</taxon>
        <taxon>Collybia</taxon>
    </lineage>
</organism>
<comment type="subcellular location">
    <subcellularLocation>
        <location evidence="1">Cytoplasm</location>
    </subcellularLocation>
</comment>
<accession>A0A9P5YG70</accession>
<dbReference type="Pfam" id="PF00118">
    <property type="entry name" value="Cpn60_TCP1"/>
    <property type="match status" value="1"/>
</dbReference>
<reference evidence="11" key="1">
    <citation type="submission" date="2020-11" db="EMBL/GenBank/DDBJ databases">
        <authorList>
            <consortium name="DOE Joint Genome Institute"/>
            <person name="Ahrendt S."/>
            <person name="Riley R."/>
            <person name="Andreopoulos W."/>
            <person name="Labutti K."/>
            <person name="Pangilinan J."/>
            <person name="Ruiz-Duenas F.J."/>
            <person name="Barrasa J.M."/>
            <person name="Sanchez-Garcia M."/>
            <person name="Camarero S."/>
            <person name="Miyauchi S."/>
            <person name="Serrano A."/>
            <person name="Linde D."/>
            <person name="Babiker R."/>
            <person name="Drula E."/>
            <person name="Ayuso-Fernandez I."/>
            <person name="Pacheco R."/>
            <person name="Padilla G."/>
            <person name="Ferreira P."/>
            <person name="Barriuso J."/>
            <person name="Kellner H."/>
            <person name="Castanera R."/>
            <person name="Alfaro M."/>
            <person name="Ramirez L."/>
            <person name="Pisabarro A.G."/>
            <person name="Kuo A."/>
            <person name="Tritt A."/>
            <person name="Lipzen A."/>
            <person name="He G."/>
            <person name="Yan M."/>
            <person name="Ng V."/>
            <person name="Cullen D."/>
            <person name="Martin F."/>
            <person name="Rosso M.-N."/>
            <person name="Henrissat B."/>
            <person name="Hibbett D."/>
            <person name="Martinez A.T."/>
            <person name="Grigoriev I.V."/>
        </authorList>
    </citation>
    <scope>NUCLEOTIDE SEQUENCE</scope>
    <source>
        <strain evidence="11">CBS 247.69</strain>
    </source>
</reference>
<sequence>MDPSQQAVYTTDEYGRPFIIVREQARKTRSHGVEAIKSHILAARTVANIIRTSLGPRGLDKILISADGEITVTNDGATILGQMEVEHQIAKLLVQLSKSQDDEIGDGTTGVVVLAGALLEQSESLLDRGIHPIRIADGFDRACAVAVEELDRISDRVEFSKESNQNLLKSAMTSLGSKIVSKELQQFAQIAVDAVLAVADLERRDVPFDLIKVDGKVGGSLADTTLIKGVLIDKDMSHPQMPHSVKDARLAILTCPFEPPRPKTKHKLDITTVDEYKKLREYEKEKFADMIKRVKDTGANLVICQWGFDDEANHLLMQNDLPAVRWVGGPEIELIAIATQGRIVPRFEDLTEEKLGKAGIVRELSFGTTRDKMLVIEECANTRAVTIFVRGSNKMIVDEAKRALHDAICVVRNLVVDNRVVYGGGAADISCAIAVSKAADEIPSIEQYAMRAFASALDAIPLALAENSGLSPIETLANVKSRQINEGDSKLGIDCNGRGQNDMKKQFVYDPLISKRQQYLLATQLVRAVLKIDDVITAGQAED</sequence>
<dbReference type="GO" id="GO:0005832">
    <property type="term" value="C:chaperonin-containing T-complex"/>
    <property type="evidence" value="ECO:0007669"/>
    <property type="project" value="UniProtKB-ARBA"/>
</dbReference>
<dbReference type="SUPFAM" id="SSF52029">
    <property type="entry name" value="GroEL apical domain-like"/>
    <property type="match status" value="1"/>
</dbReference>
<comment type="caution">
    <text evidence="11">The sequence shown here is derived from an EMBL/GenBank/DDBJ whole genome shotgun (WGS) entry which is preliminary data.</text>
</comment>
<dbReference type="GO" id="GO:0140662">
    <property type="term" value="F:ATP-dependent protein folding chaperone"/>
    <property type="evidence" value="ECO:0007669"/>
    <property type="project" value="InterPro"/>
</dbReference>
<dbReference type="InterPro" id="IPR002194">
    <property type="entry name" value="Chaperonin_TCP-1_CS"/>
</dbReference>
<dbReference type="InterPro" id="IPR017998">
    <property type="entry name" value="Chaperone_TCP-1"/>
</dbReference>
<evidence type="ECO:0000256" key="8">
    <source>
        <dbReference type="ARBA" id="ARBA00024086"/>
    </source>
</evidence>
<dbReference type="GO" id="GO:0016887">
    <property type="term" value="F:ATP hydrolysis activity"/>
    <property type="evidence" value="ECO:0007669"/>
    <property type="project" value="InterPro"/>
</dbReference>
<dbReference type="AlphaFoldDB" id="A0A9P5YG70"/>
<dbReference type="SUPFAM" id="SSF54849">
    <property type="entry name" value="GroEL-intermediate domain like"/>
    <property type="match status" value="1"/>
</dbReference>
<dbReference type="InterPro" id="IPR027409">
    <property type="entry name" value="GroEL-like_apical_dom_sf"/>
</dbReference>
<dbReference type="Gene3D" id="3.30.260.10">
    <property type="entry name" value="TCP-1-like chaperonin intermediate domain"/>
    <property type="match status" value="1"/>
</dbReference>
<evidence type="ECO:0000256" key="5">
    <source>
        <dbReference type="ARBA" id="ARBA00022741"/>
    </source>
</evidence>
<dbReference type="PROSITE" id="PS00751">
    <property type="entry name" value="TCP1_2"/>
    <property type="match status" value="1"/>
</dbReference>
<comment type="subunit">
    <text evidence="3">Heterooligomeric complex of about 850 to 900 kDa that forms two stacked rings, 12 to 16 nm in diameter.</text>
</comment>
<dbReference type="PROSITE" id="PS00750">
    <property type="entry name" value="TCP1_1"/>
    <property type="match status" value="1"/>
</dbReference>
<dbReference type="Gene3D" id="3.50.7.10">
    <property type="entry name" value="GroEL"/>
    <property type="match status" value="1"/>
</dbReference>
<dbReference type="InterPro" id="IPR027410">
    <property type="entry name" value="TCP-1-like_intermed_sf"/>
</dbReference>
<dbReference type="EMBL" id="MU150234">
    <property type="protein sequence ID" value="KAF9468029.1"/>
    <property type="molecule type" value="Genomic_DNA"/>
</dbReference>
<proteinExistence type="inferred from homology"/>
<protein>
    <recommendedName>
        <fullName evidence="8">T-complex protein 1 subunit epsilon</fullName>
    </recommendedName>
    <alternativeName>
        <fullName evidence="9">CCT-epsilon</fullName>
    </alternativeName>
</protein>
<evidence type="ECO:0000256" key="2">
    <source>
        <dbReference type="ARBA" id="ARBA00008020"/>
    </source>
</evidence>
<dbReference type="PRINTS" id="PR00304">
    <property type="entry name" value="TCOMPLEXTCP1"/>
</dbReference>
<dbReference type="InterPro" id="IPR002423">
    <property type="entry name" value="Cpn60/GroEL/TCP-1"/>
</dbReference>
<dbReference type="OrthoDB" id="10248520at2759"/>
<dbReference type="NCBIfam" id="TIGR02343">
    <property type="entry name" value="chap_CCT_epsi"/>
    <property type="match status" value="1"/>
</dbReference>
<keyword evidence="4" id="KW-0963">Cytoplasm</keyword>
<evidence type="ECO:0000256" key="4">
    <source>
        <dbReference type="ARBA" id="ARBA00022490"/>
    </source>
</evidence>
<evidence type="ECO:0000256" key="3">
    <source>
        <dbReference type="ARBA" id="ARBA00011531"/>
    </source>
</evidence>
<dbReference type="GO" id="GO:0005524">
    <property type="term" value="F:ATP binding"/>
    <property type="evidence" value="ECO:0007669"/>
    <property type="project" value="UniProtKB-KW"/>
</dbReference>
<evidence type="ECO:0000313" key="11">
    <source>
        <dbReference type="EMBL" id="KAF9468029.1"/>
    </source>
</evidence>
<evidence type="ECO:0000256" key="1">
    <source>
        <dbReference type="ARBA" id="ARBA00004496"/>
    </source>
</evidence>
<dbReference type="Gene3D" id="1.10.560.10">
    <property type="entry name" value="GroEL-like equatorial domain"/>
    <property type="match status" value="1"/>
</dbReference>
<keyword evidence="5 10" id="KW-0547">Nucleotide-binding</keyword>
<evidence type="ECO:0000256" key="9">
    <source>
        <dbReference type="ARBA" id="ARBA00033325"/>
    </source>
</evidence>
<dbReference type="InterPro" id="IPR054827">
    <property type="entry name" value="thermosome_alpha"/>
</dbReference>
<comment type="similarity">
    <text evidence="2 10">Belongs to the TCP-1 chaperonin family.</text>
</comment>
<dbReference type="PROSITE" id="PS00995">
    <property type="entry name" value="TCP1_3"/>
    <property type="match status" value="1"/>
</dbReference>
<dbReference type="InterPro" id="IPR027413">
    <property type="entry name" value="GROEL-like_equatorial_sf"/>
</dbReference>
<evidence type="ECO:0000256" key="10">
    <source>
        <dbReference type="RuleBase" id="RU004187"/>
    </source>
</evidence>
<dbReference type="FunFam" id="1.10.560.10:FF:000053">
    <property type="entry name" value="T-complex protein 1 subunit delta"/>
    <property type="match status" value="1"/>
</dbReference>
<dbReference type="FunFam" id="1.10.560.10:FF:000049">
    <property type="entry name" value="T-complex protein 1 subunitTheta, putative"/>
    <property type="match status" value="1"/>
</dbReference>
<evidence type="ECO:0000256" key="6">
    <source>
        <dbReference type="ARBA" id="ARBA00022840"/>
    </source>
</evidence>
<dbReference type="GO" id="GO:0051082">
    <property type="term" value="F:unfolded protein binding"/>
    <property type="evidence" value="ECO:0007669"/>
    <property type="project" value="InterPro"/>
</dbReference>
<dbReference type="InterPro" id="IPR053374">
    <property type="entry name" value="TCP-1_chaperonin"/>
</dbReference>
<dbReference type="NCBIfam" id="NF041083">
    <property type="entry name" value="thermosome_beta"/>
    <property type="match status" value="1"/>
</dbReference>
<dbReference type="PANTHER" id="PTHR11353">
    <property type="entry name" value="CHAPERONIN"/>
    <property type="match status" value="1"/>
</dbReference>
<dbReference type="NCBIfam" id="NF041082">
    <property type="entry name" value="thermosome_alpha"/>
    <property type="match status" value="1"/>
</dbReference>
<keyword evidence="7 10" id="KW-0143">Chaperone</keyword>
<dbReference type="FunFam" id="3.50.7.10:FF:000003">
    <property type="entry name" value="T-complex protein 1 subunit epsilon"/>
    <property type="match status" value="1"/>
</dbReference>
<keyword evidence="12" id="KW-1185">Reference proteome</keyword>
<dbReference type="InterPro" id="IPR012718">
    <property type="entry name" value="Chap_CCT_epsi"/>
</dbReference>
<name>A0A9P5YG70_9AGAR</name>
<dbReference type="SUPFAM" id="SSF48592">
    <property type="entry name" value="GroEL equatorial domain-like"/>
    <property type="match status" value="1"/>
</dbReference>
<evidence type="ECO:0000313" key="12">
    <source>
        <dbReference type="Proteomes" id="UP000807353"/>
    </source>
</evidence>
<dbReference type="Proteomes" id="UP000807353">
    <property type="component" value="Unassembled WGS sequence"/>
</dbReference>
<evidence type="ECO:0000256" key="7">
    <source>
        <dbReference type="ARBA" id="ARBA00023186"/>
    </source>
</evidence>